<protein>
    <submittedName>
        <fullName evidence="3">Tyrosine-protein phosphatase</fullName>
    </submittedName>
</protein>
<dbReference type="PROSITE" id="PS50056">
    <property type="entry name" value="TYR_PHOSPHATASE_2"/>
    <property type="match status" value="1"/>
</dbReference>
<dbReference type="SUPFAM" id="SSF52799">
    <property type="entry name" value="(Phosphotyrosine protein) phosphatases II"/>
    <property type="match status" value="1"/>
</dbReference>
<dbReference type="OrthoDB" id="1188001at2"/>
<keyword evidence="4" id="KW-1185">Reference proteome</keyword>
<evidence type="ECO:0000313" key="3">
    <source>
        <dbReference type="EMBL" id="RHW28119.1"/>
    </source>
</evidence>
<dbReference type="InterPro" id="IPR029021">
    <property type="entry name" value="Prot-tyrosine_phosphatase-like"/>
</dbReference>
<dbReference type="GO" id="GO:0004721">
    <property type="term" value="F:phosphoprotein phosphatase activity"/>
    <property type="evidence" value="ECO:0007669"/>
    <property type="project" value="InterPro"/>
</dbReference>
<dbReference type="EMBL" id="QXGH01000010">
    <property type="protein sequence ID" value="RHW28119.1"/>
    <property type="molecule type" value="Genomic_DNA"/>
</dbReference>
<dbReference type="Gene3D" id="3.90.190.10">
    <property type="entry name" value="Protein tyrosine phosphatase superfamily"/>
    <property type="match status" value="1"/>
</dbReference>
<dbReference type="InterPro" id="IPR016130">
    <property type="entry name" value="Tyr_Pase_AS"/>
</dbReference>
<accession>A0A417Y642</accession>
<dbReference type="PANTHER" id="PTHR31126">
    <property type="entry name" value="TYROSINE-PROTEIN PHOSPHATASE"/>
    <property type="match status" value="1"/>
</dbReference>
<feature type="domain" description="Tyrosine specific protein phosphatases" evidence="2">
    <location>
        <begin position="119"/>
        <end position="155"/>
    </location>
</feature>
<sequence length="245" mass="25857">MTTIDNQGGPVPFGRSRNCRDVGGHVTAEGLRVRRGLLYRSDLPVLDEEDRAELDALALATVIDLREAEERDLRPSSAEGKVRRVMPIPLGLGPLVAADPAKAASLRELYRAMVLELGVPIAEVVSELCRPGALPALVHCAAGKDRTGVVIGLVLSALGVADSDVAADYAATADNLTPAFFAYLNADGHNARVDLTSLTGSDVGEMLRVLALVREVAGDACSYLTDHGVAPEDLDRLRALLLGSD</sequence>
<dbReference type="RefSeq" id="WP_118922835.1">
    <property type="nucleotide sequence ID" value="NZ_QXGH01000010.1"/>
</dbReference>
<comment type="similarity">
    <text evidence="1">Belongs to the protein-tyrosine phosphatase family.</text>
</comment>
<dbReference type="InterPro" id="IPR026893">
    <property type="entry name" value="Tyr/Ser_Pase_IphP-type"/>
</dbReference>
<gene>
    <name evidence="3" type="ORF">D0Z08_03755</name>
</gene>
<name>A0A417Y642_9ACTN</name>
<evidence type="ECO:0000256" key="1">
    <source>
        <dbReference type="ARBA" id="ARBA00009580"/>
    </source>
</evidence>
<dbReference type="InterPro" id="IPR000387">
    <property type="entry name" value="Tyr_Pase_dom"/>
</dbReference>
<comment type="caution">
    <text evidence="3">The sequence shown here is derived from an EMBL/GenBank/DDBJ whole genome shotgun (WGS) entry which is preliminary data.</text>
</comment>
<dbReference type="PANTHER" id="PTHR31126:SF1">
    <property type="entry name" value="TYROSINE SPECIFIC PROTEIN PHOSPHATASES DOMAIN-CONTAINING PROTEIN"/>
    <property type="match status" value="1"/>
</dbReference>
<dbReference type="AlphaFoldDB" id="A0A417Y642"/>
<evidence type="ECO:0000259" key="2">
    <source>
        <dbReference type="PROSITE" id="PS50056"/>
    </source>
</evidence>
<dbReference type="Proteomes" id="UP000283644">
    <property type="component" value="Unassembled WGS sequence"/>
</dbReference>
<dbReference type="Pfam" id="PF13350">
    <property type="entry name" value="Y_phosphatase3"/>
    <property type="match status" value="1"/>
</dbReference>
<evidence type="ECO:0000313" key="4">
    <source>
        <dbReference type="Proteomes" id="UP000283644"/>
    </source>
</evidence>
<reference evidence="3 4" key="1">
    <citation type="submission" date="2018-09" db="EMBL/GenBank/DDBJ databases">
        <title>Genome sequencing of Nocardioides immobilis CCTCC AB 2017083 for comparison to Nocardioides silvaticus.</title>
        <authorList>
            <person name="Li C."/>
            <person name="Wang G."/>
        </authorList>
    </citation>
    <scope>NUCLEOTIDE SEQUENCE [LARGE SCALE GENOMIC DNA]</scope>
    <source>
        <strain evidence="3 4">CCTCC AB 2017083</strain>
    </source>
</reference>
<organism evidence="3 4">
    <name type="scientific">Nocardioides immobilis</name>
    <dbReference type="NCBI Taxonomy" id="2049295"/>
    <lineage>
        <taxon>Bacteria</taxon>
        <taxon>Bacillati</taxon>
        <taxon>Actinomycetota</taxon>
        <taxon>Actinomycetes</taxon>
        <taxon>Propionibacteriales</taxon>
        <taxon>Nocardioidaceae</taxon>
        <taxon>Nocardioides</taxon>
    </lineage>
</organism>
<proteinExistence type="inferred from homology"/>
<dbReference type="PROSITE" id="PS00383">
    <property type="entry name" value="TYR_PHOSPHATASE_1"/>
    <property type="match status" value="1"/>
</dbReference>